<feature type="domain" description="Fibronectin type-III" evidence="2">
    <location>
        <begin position="492"/>
        <end position="602"/>
    </location>
</feature>
<protein>
    <recommendedName>
        <fullName evidence="2">Fibronectin type-III domain-containing protein</fullName>
    </recommendedName>
</protein>
<dbReference type="AlphaFoldDB" id="A0A538U0Q2"/>
<feature type="region of interest" description="Disordered" evidence="1">
    <location>
        <begin position="1"/>
        <end position="31"/>
    </location>
</feature>
<dbReference type="Gene3D" id="2.160.20.10">
    <property type="entry name" value="Single-stranded right-handed beta-helix, Pectin lyase-like"/>
    <property type="match status" value="1"/>
</dbReference>
<dbReference type="PROSITE" id="PS50853">
    <property type="entry name" value="FN3"/>
    <property type="match status" value="1"/>
</dbReference>
<dbReference type="InterPro" id="IPR012334">
    <property type="entry name" value="Pectin_lyas_fold"/>
</dbReference>
<comment type="caution">
    <text evidence="3">The sequence shown here is derived from an EMBL/GenBank/DDBJ whole genome shotgun (WGS) entry which is preliminary data.</text>
</comment>
<name>A0A538U0Q2_UNCEI</name>
<dbReference type="SMART" id="SM00060">
    <property type="entry name" value="FN3"/>
    <property type="match status" value="1"/>
</dbReference>
<evidence type="ECO:0000259" key="2">
    <source>
        <dbReference type="PROSITE" id="PS50853"/>
    </source>
</evidence>
<dbReference type="SUPFAM" id="SSF51126">
    <property type="entry name" value="Pectin lyase-like"/>
    <property type="match status" value="1"/>
</dbReference>
<dbReference type="InterPro" id="IPR011050">
    <property type="entry name" value="Pectin_lyase_fold/virulence"/>
</dbReference>
<dbReference type="Gene3D" id="2.60.40.10">
    <property type="entry name" value="Immunoglobulins"/>
    <property type="match status" value="1"/>
</dbReference>
<sequence length="615" mass="64032">MAQPGDVISMSSGTYPTAPIPARSGSSSAPIEYRGNPSNKNLVVVPPISLSGLDYITYRYFRVSGGTGAGLRIDGDALGWKMAGLTVLGDWMLANVSGGSFDSVAVYPPVVSGSLAFNYFVFGGAACPLNGGGAMTNTVVHACSLYVRSVGGHQYCFTADPLAKLWGAMKTNVSFVDNKFLIVMAPGSDAGSKRGLYLGNFQNSTFRGNKWVLVDSANVCALGTGCITARIRDYFLSNTFTNDSFYVKGSGAPFYLSSQGEPNDRTTEGQSKWKNCLFSSTNGGNFDFNWGIRGDTLQNCVFLSDAYRGDPGILRTGSIDGAGLTTVIDHNTFYTTVPPSTNAMGGLAVDMGNWEANAALQITNNIFYRPTGASSSTSSAAYFTAFAGMPYTFNNNLFAYYGGNGKSINYRYNCPSCTPSGGGLSAPGLNGAWYGGTGQDAASRYGSPLFVDSSFTSFNPHLRLGSAAIGMGTSGTDVGALPYAALGPDVTPPAAITSLAISMVSDHNLVLTWTAPGDDGNVGIATAYDLRWSMSPISDANFSSANSISLSAPSVAGSPQATVLTGLVGAATYYYAIKTVDESGNWSALSNLLAVRMATADQVSPSAVPDLSGGP</sequence>
<evidence type="ECO:0000256" key="1">
    <source>
        <dbReference type="SAM" id="MobiDB-lite"/>
    </source>
</evidence>
<gene>
    <name evidence="3" type="ORF">E6K80_11695</name>
</gene>
<reference evidence="3 4" key="1">
    <citation type="journal article" date="2019" name="Nat. Microbiol.">
        <title>Mediterranean grassland soil C-N compound turnover is dependent on rainfall and depth, and is mediated by genomically divergent microorganisms.</title>
        <authorList>
            <person name="Diamond S."/>
            <person name="Andeer P.F."/>
            <person name="Li Z."/>
            <person name="Crits-Christoph A."/>
            <person name="Burstein D."/>
            <person name="Anantharaman K."/>
            <person name="Lane K.R."/>
            <person name="Thomas B.C."/>
            <person name="Pan C."/>
            <person name="Northen T.R."/>
            <person name="Banfield J.F."/>
        </authorList>
    </citation>
    <scope>NUCLEOTIDE SEQUENCE [LARGE SCALE GENOMIC DNA]</scope>
    <source>
        <strain evidence="3">WS_10</strain>
    </source>
</reference>
<dbReference type="InterPro" id="IPR003961">
    <property type="entry name" value="FN3_dom"/>
</dbReference>
<dbReference type="InterPro" id="IPR036116">
    <property type="entry name" value="FN3_sf"/>
</dbReference>
<evidence type="ECO:0000313" key="4">
    <source>
        <dbReference type="Proteomes" id="UP000319836"/>
    </source>
</evidence>
<dbReference type="EMBL" id="VBPA01000299">
    <property type="protein sequence ID" value="TMQ69443.1"/>
    <property type="molecule type" value="Genomic_DNA"/>
</dbReference>
<dbReference type="SUPFAM" id="SSF49265">
    <property type="entry name" value="Fibronectin type III"/>
    <property type="match status" value="1"/>
</dbReference>
<proteinExistence type="predicted"/>
<dbReference type="CDD" id="cd00063">
    <property type="entry name" value="FN3"/>
    <property type="match status" value="1"/>
</dbReference>
<dbReference type="InterPro" id="IPR013783">
    <property type="entry name" value="Ig-like_fold"/>
</dbReference>
<dbReference type="Proteomes" id="UP000319836">
    <property type="component" value="Unassembled WGS sequence"/>
</dbReference>
<evidence type="ECO:0000313" key="3">
    <source>
        <dbReference type="EMBL" id="TMQ69443.1"/>
    </source>
</evidence>
<organism evidence="3 4">
    <name type="scientific">Eiseniibacteriota bacterium</name>
    <dbReference type="NCBI Taxonomy" id="2212470"/>
    <lineage>
        <taxon>Bacteria</taxon>
        <taxon>Candidatus Eiseniibacteriota</taxon>
    </lineage>
</organism>
<accession>A0A538U0Q2</accession>